<evidence type="ECO:0000313" key="1">
    <source>
        <dbReference type="EMBL" id="GAM54866.1"/>
    </source>
</evidence>
<protein>
    <submittedName>
        <fullName evidence="1">Uncharacterized protein</fullName>
    </submittedName>
</protein>
<organism evidence="1 2">
    <name type="scientific">Vibrio ishigakensis</name>
    <dbReference type="NCBI Taxonomy" id="1481914"/>
    <lineage>
        <taxon>Bacteria</taxon>
        <taxon>Pseudomonadati</taxon>
        <taxon>Pseudomonadota</taxon>
        <taxon>Gammaproteobacteria</taxon>
        <taxon>Vibrionales</taxon>
        <taxon>Vibrionaceae</taxon>
        <taxon>Vibrio</taxon>
    </lineage>
</organism>
<reference evidence="1 2" key="1">
    <citation type="submission" date="2015-01" db="EMBL/GenBank/DDBJ databases">
        <title>Vibrio sp. C1 JCM 19231 whole genome shotgun sequence.</title>
        <authorList>
            <person name="Sawabe T."/>
            <person name="Meirelles P."/>
            <person name="Feng G."/>
            <person name="Sayaka M."/>
            <person name="Hattori M."/>
            <person name="Ohkuma M."/>
        </authorList>
    </citation>
    <scope>NUCLEOTIDE SEQUENCE [LARGE SCALE GENOMIC DNA]</scope>
    <source>
        <strain evidence="2">JCM 19231</strain>
    </source>
</reference>
<keyword evidence="2" id="KW-1185">Reference proteome</keyword>
<proteinExistence type="predicted"/>
<dbReference type="AlphaFoldDB" id="A0A0B8NLA7"/>
<evidence type="ECO:0000313" key="2">
    <source>
        <dbReference type="Proteomes" id="UP000031671"/>
    </source>
</evidence>
<accession>A0A0B8NLA7</accession>
<dbReference type="EMBL" id="BBRZ01000008">
    <property type="protein sequence ID" value="GAM54866.1"/>
    <property type="molecule type" value="Genomic_DNA"/>
</dbReference>
<comment type="caution">
    <text evidence="1">The sequence shown here is derived from an EMBL/GenBank/DDBJ whole genome shotgun (WGS) entry which is preliminary data.</text>
</comment>
<gene>
    <name evidence="1" type="ORF">JCM19231_5786</name>
</gene>
<sequence length="38" mass="4111">MSLAEQDSITSTLPLFLPLECKIPLNQAFSGSFTPKQG</sequence>
<reference evidence="1 2" key="2">
    <citation type="submission" date="2015-01" db="EMBL/GenBank/DDBJ databases">
        <authorList>
            <consortium name="NBRP consortium"/>
            <person name="Sawabe T."/>
            <person name="Meirelles P."/>
            <person name="Feng G."/>
            <person name="Sayaka M."/>
            <person name="Hattori M."/>
            <person name="Ohkuma M."/>
        </authorList>
    </citation>
    <scope>NUCLEOTIDE SEQUENCE [LARGE SCALE GENOMIC DNA]</scope>
    <source>
        <strain evidence="2">JCM 19231</strain>
    </source>
</reference>
<dbReference type="Proteomes" id="UP000031671">
    <property type="component" value="Unassembled WGS sequence"/>
</dbReference>
<name>A0A0B8NLA7_9VIBR</name>